<dbReference type="PANTHER" id="PTHR48101:SF4">
    <property type="entry name" value="METHYLMALONYL-COA MUTASE, MITOCHONDRIAL"/>
    <property type="match status" value="1"/>
</dbReference>
<dbReference type="GO" id="GO:0005737">
    <property type="term" value="C:cytoplasm"/>
    <property type="evidence" value="ECO:0007669"/>
    <property type="project" value="TreeGrafter"/>
</dbReference>
<keyword evidence="4" id="KW-0413">Isomerase</keyword>
<dbReference type="PANTHER" id="PTHR48101">
    <property type="entry name" value="METHYLMALONYL-COA MUTASE, MITOCHONDRIAL-RELATED"/>
    <property type="match status" value="1"/>
</dbReference>
<feature type="domain" description="Methylmalonyl-CoA mutase alpha/beta chain catalytic" evidence="6">
    <location>
        <begin position="44"/>
        <end position="553"/>
    </location>
</feature>
<comment type="cofactor">
    <cofactor evidence="1">
        <name>adenosylcob(III)alamin</name>
        <dbReference type="ChEBI" id="CHEBI:18408"/>
    </cofactor>
</comment>
<dbReference type="Pfam" id="PF01642">
    <property type="entry name" value="MM_CoA_mutase"/>
    <property type="match status" value="1"/>
</dbReference>
<dbReference type="CDD" id="cd03677">
    <property type="entry name" value="MM_CoA_mutase_beta"/>
    <property type="match status" value="1"/>
</dbReference>
<dbReference type="GO" id="GO:0031419">
    <property type="term" value="F:cobalamin binding"/>
    <property type="evidence" value="ECO:0007669"/>
    <property type="project" value="UniProtKB-KW"/>
</dbReference>
<keyword evidence="3" id="KW-0846">Cobalamin</keyword>
<evidence type="ECO:0000256" key="5">
    <source>
        <dbReference type="ARBA" id="ARBA00023285"/>
    </source>
</evidence>
<dbReference type="NCBIfam" id="TIGR00641">
    <property type="entry name" value="acid_CoA_mut_N"/>
    <property type="match status" value="1"/>
</dbReference>
<evidence type="ECO:0000256" key="3">
    <source>
        <dbReference type="ARBA" id="ARBA00022628"/>
    </source>
</evidence>
<dbReference type="InterPro" id="IPR006098">
    <property type="entry name" value="MMCoA_mutase_a_cat"/>
</dbReference>
<dbReference type="InterPro" id="IPR016176">
    <property type="entry name" value="Cbl-dep_enz_cat"/>
</dbReference>
<keyword evidence="5" id="KW-0170">Cobalt</keyword>
<dbReference type="GO" id="GO:0019678">
    <property type="term" value="P:propionate metabolic process, methylmalonyl pathway"/>
    <property type="evidence" value="ECO:0007669"/>
    <property type="project" value="TreeGrafter"/>
</dbReference>
<proteinExistence type="inferred from homology"/>
<evidence type="ECO:0000256" key="1">
    <source>
        <dbReference type="ARBA" id="ARBA00001922"/>
    </source>
</evidence>
<dbReference type="GO" id="GO:0004494">
    <property type="term" value="F:methylmalonyl-CoA mutase activity"/>
    <property type="evidence" value="ECO:0007669"/>
    <property type="project" value="UniProtKB-EC"/>
</dbReference>
<organism evidence="7 8">
    <name type="scientific">Rubellicoccus peritrichatus</name>
    <dbReference type="NCBI Taxonomy" id="3080537"/>
    <lineage>
        <taxon>Bacteria</taxon>
        <taxon>Pseudomonadati</taxon>
        <taxon>Verrucomicrobiota</taxon>
        <taxon>Opitutia</taxon>
        <taxon>Puniceicoccales</taxon>
        <taxon>Cerasicoccaceae</taxon>
        <taxon>Rubellicoccus</taxon>
    </lineage>
</organism>
<evidence type="ECO:0000256" key="4">
    <source>
        <dbReference type="ARBA" id="ARBA00023235"/>
    </source>
</evidence>
<name>A0AAQ3QQG0_9BACT</name>
<dbReference type="SUPFAM" id="SSF52242">
    <property type="entry name" value="Cobalamin (vitamin B12)-binding domain"/>
    <property type="match status" value="1"/>
</dbReference>
<dbReference type="InterPro" id="IPR036724">
    <property type="entry name" value="Cobalamin-bd_sf"/>
</dbReference>
<accession>A0AAQ3QQG0</accession>
<sequence>MRKDSKKNVRLLENFPPSTPEEWRKAADKLLKGKPFDKVMIANSPEGIRLEPIFWKEVLDGLDAAESLPGFDSYLRGTNASGYNHKPWEIAQELPYGTPAEFNQATLEDLMRGQNALNIILDIATLKGVDPDGAKPGEVAACGLSIACLQDLRTAFKDIIPDAISFHIRSGCSGLSIGAIFFAWLMEQGTDLKKIKGSIGMDPIAVQAAAGTLPVKLKNLLDEQAILAHFCTKEAPGIKAITVSTLPYHQAGCSAVEELGIALATGACYLQEMTERGISINEAANQIRFSFAIGPNFFMEVSKFRAARVLWANVVSAFGGNTEAQKIHVHARTGLFNKTKNDPYVNMLRTTTEALSGVIAGVDSLCVGNFDEVTRLPDTFSRRISRNTQIILQEECELTGIVDPAGGSWAVEWLTNQIAEKAWSFFQETESKGGVIPALKDGFIQDHIAATAQGMDKQLNQRRMSLVGTNVYPNVDEQQLEEKPIDYTELRDNRAREIAAARVELDEDADAKVMSALNDILEADGNTLMPALIDAVQTGATLGEITKTLRASVEPEDAIKPLPSARLAAKYEALREASNAFEVNTGQRPLIFLCNLGPLRRHKLRADFTKSFFAAGGFKIISPNGFEDPKEAVDALAESGAGITVVCGTDDDYVERFAEYAKAIKAALPDTRIVLAGFPGDNEKAFRTAGMDDFIFIKSNNYEVNRTYLEGLGVL</sequence>
<dbReference type="AlphaFoldDB" id="A0AAQ3QQG0"/>
<dbReference type="RefSeq" id="WP_317832356.1">
    <property type="nucleotide sequence ID" value="NZ_CP136920.1"/>
</dbReference>
<evidence type="ECO:0000313" key="8">
    <source>
        <dbReference type="Proteomes" id="UP001304300"/>
    </source>
</evidence>
<reference evidence="7 8" key="1">
    <citation type="submission" date="2023-10" db="EMBL/GenBank/DDBJ databases">
        <title>Rubellicoccus peritrichatus gen. nov., sp. nov., isolated from an algae of coral reef tank.</title>
        <authorList>
            <person name="Luo J."/>
        </authorList>
    </citation>
    <scope>NUCLEOTIDE SEQUENCE [LARGE SCALE GENOMIC DNA]</scope>
    <source>
        <strain evidence="7 8">CR14</strain>
    </source>
</reference>
<dbReference type="SUPFAM" id="SSF51703">
    <property type="entry name" value="Cobalamin (vitamin B12)-dependent enzymes"/>
    <property type="match status" value="1"/>
</dbReference>
<protein>
    <submittedName>
        <fullName evidence="7">Methylmalonyl-CoA mutase family protein</fullName>
    </submittedName>
</protein>
<dbReference type="GO" id="GO:0046872">
    <property type="term" value="F:metal ion binding"/>
    <property type="evidence" value="ECO:0007669"/>
    <property type="project" value="InterPro"/>
</dbReference>
<gene>
    <name evidence="7" type="ORF">RZN69_16425</name>
</gene>
<dbReference type="Gene3D" id="3.40.50.280">
    <property type="entry name" value="Cobalamin-binding domain"/>
    <property type="match status" value="1"/>
</dbReference>
<dbReference type="KEGG" id="puo:RZN69_16425"/>
<evidence type="ECO:0000313" key="7">
    <source>
        <dbReference type="EMBL" id="WOO40208.1"/>
    </source>
</evidence>
<dbReference type="Proteomes" id="UP001304300">
    <property type="component" value="Chromosome"/>
</dbReference>
<keyword evidence="8" id="KW-1185">Reference proteome</keyword>
<evidence type="ECO:0000259" key="6">
    <source>
        <dbReference type="Pfam" id="PF01642"/>
    </source>
</evidence>
<evidence type="ECO:0000256" key="2">
    <source>
        <dbReference type="ARBA" id="ARBA00008465"/>
    </source>
</evidence>
<dbReference type="Gene3D" id="3.20.20.240">
    <property type="entry name" value="Methylmalonyl-CoA mutase"/>
    <property type="match status" value="1"/>
</dbReference>
<dbReference type="EMBL" id="CP136920">
    <property type="protein sequence ID" value="WOO40208.1"/>
    <property type="molecule type" value="Genomic_DNA"/>
</dbReference>
<comment type="similarity">
    <text evidence="2">Belongs to the methylmalonyl-CoA mutase family.</text>
</comment>
<dbReference type="InterPro" id="IPR006099">
    <property type="entry name" value="MeMalonylCoA_mutase_a/b_cat"/>
</dbReference>